<dbReference type="GO" id="GO:0033014">
    <property type="term" value="P:tetrapyrrole biosynthetic process"/>
    <property type="evidence" value="ECO:0007669"/>
    <property type="project" value="InterPro"/>
</dbReference>
<dbReference type="InterPro" id="IPR015896">
    <property type="entry name" value="4pyrrol_synth_GluRdtase_dimer"/>
</dbReference>
<dbReference type="Pfam" id="PF00745">
    <property type="entry name" value="GlutR_dimer"/>
    <property type="match status" value="1"/>
</dbReference>
<protein>
    <submittedName>
        <fullName evidence="2">Glutamyl-tRNAGlu reductase, dimerisation domain</fullName>
    </submittedName>
</protein>
<dbReference type="RefSeq" id="WP_092739867.1">
    <property type="nucleotide sequence ID" value="NZ_FNOV01000006.1"/>
</dbReference>
<dbReference type="AlphaFoldDB" id="A0A1H3HWD9"/>
<dbReference type="InterPro" id="IPR036453">
    <property type="entry name" value="GluRdtase_dimer_dom_sf"/>
</dbReference>
<sequence length="100" mass="10862">MSLLSAPLLPVAAEASIVPTIQHLTQALERLRQEELRRFSKRLSPEQTNSLDELTTALVQRVVQGLAQQLGAARQRGNSTPLLHVLTGLFDLQDAPANAA</sequence>
<gene>
    <name evidence="2" type="ORF">SAMN04488069_106173</name>
</gene>
<organism evidence="2 3">
    <name type="scientific">Hymenobacter psychrophilus</name>
    <dbReference type="NCBI Taxonomy" id="651662"/>
    <lineage>
        <taxon>Bacteria</taxon>
        <taxon>Pseudomonadati</taxon>
        <taxon>Bacteroidota</taxon>
        <taxon>Cytophagia</taxon>
        <taxon>Cytophagales</taxon>
        <taxon>Hymenobacteraceae</taxon>
        <taxon>Hymenobacter</taxon>
    </lineage>
</organism>
<evidence type="ECO:0000313" key="3">
    <source>
        <dbReference type="Proteomes" id="UP000199249"/>
    </source>
</evidence>
<reference evidence="3" key="1">
    <citation type="submission" date="2016-10" db="EMBL/GenBank/DDBJ databases">
        <authorList>
            <person name="Varghese N."/>
            <person name="Submissions S."/>
        </authorList>
    </citation>
    <scope>NUCLEOTIDE SEQUENCE [LARGE SCALE GENOMIC DNA]</scope>
    <source>
        <strain evidence="3">CGMCC 1.8975</strain>
    </source>
</reference>
<dbReference type="GO" id="GO:0008883">
    <property type="term" value="F:glutamyl-tRNA reductase activity"/>
    <property type="evidence" value="ECO:0007669"/>
    <property type="project" value="InterPro"/>
</dbReference>
<evidence type="ECO:0000313" key="2">
    <source>
        <dbReference type="EMBL" id="SDY19575.1"/>
    </source>
</evidence>
<dbReference type="Proteomes" id="UP000199249">
    <property type="component" value="Unassembled WGS sequence"/>
</dbReference>
<dbReference type="SUPFAM" id="SSF69075">
    <property type="entry name" value="Glutamyl tRNA-reductase dimerization domain"/>
    <property type="match status" value="1"/>
</dbReference>
<evidence type="ECO:0000259" key="1">
    <source>
        <dbReference type="Pfam" id="PF00745"/>
    </source>
</evidence>
<dbReference type="STRING" id="651662.SAMN04488069_106173"/>
<accession>A0A1H3HWD9</accession>
<proteinExistence type="predicted"/>
<feature type="domain" description="Tetrapyrrole biosynthesis glutamyl-tRNA reductase dimerisation" evidence="1">
    <location>
        <begin position="15"/>
        <end position="92"/>
    </location>
</feature>
<dbReference type="GO" id="GO:0050661">
    <property type="term" value="F:NADP binding"/>
    <property type="evidence" value="ECO:0007669"/>
    <property type="project" value="InterPro"/>
</dbReference>
<dbReference type="EMBL" id="FNOV01000006">
    <property type="protein sequence ID" value="SDY19575.1"/>
    <property type="molecule type" value="Genomic_DNA"/>
</dbReference>
<name>A0A1H3HWD9_9BACT</name>
<keyword evidence="3" id="KW-1185">Reference proteome</keyword>